<organism evidence="2 3">
    <name type="scientific">Orf virus</name>
    <name type="common">ORFV</name>
    <dbReference type="NCBI Taxonomy" id="10258"/>
    <lineage>
        <taxon>Viruses</taxon>
        <taxon>Varidnaviria</taxon>
        <taxon>Bamfordvirae</taxon>
        <taxon>Nucleocytoviricota</taxon>
        <taxon>Pokkesviricetes</taxon>
        <taxon>Chitovirales</taxon>
        <taxon>Poxviridae</taxon>
        <taxon>Chordopoxvirinae</taxon>
        <taxon>Parapoxvirus</taxon>
        <taxon>Parapoxvirus orf</taxon>
    </lineage>
</organism>
<dbReference type="EMBL" id="HM133903">
    <property type="protein sequence ID" value="ADY76921.1"/>
    <property type="molecule type" value="Genomic_DNA"/>
</dbReference>
<protein>
    <submittedName>
        <fullName evidence="2">PP161</fullName>
    </submittedName>
</protein>
<reference evidence="2 3" key="1">
    <citation type="submission" date="2010-04" db="EMBL/GenBank/DDBJ databases">
        <title>Novel immune-modulators identified by a rapid, functional screen of the Parapox virus genome.</title>
        <authorList>
            <person name="McGuire M.J."/>
            <person name="Sykes K.F."/>
            <person name="Johnston S.A."/>
        </authorList>
    </citation>
    <scope>NUCLEOTIDE SEQUENCE [LARGE SCALE GENOMIC DNA]</scope>
    <source>
        <strain evidence="2">D1701</strain>
    </source>
</reference>
<accession>F1AWY7</accession>
<feature type="region of interest" description="Disordered" evidence="1">
    <location>
        <begin position="63"/>
        <end position="85"/>
    </location>
</feature>
<name>F1AWY7_ORFV</name>
<dbReference type="Proteomes" id="UP000103309">
    <property type="component" value="Segment"/>
</dbReference>
<organismHost>
    <name type="scientific">Ovis aries</name>
    <name type="common">Sheep</name>
    <dbReference type="NCBI Taxonomy" id="9940"/>
</organismHost>
<evidence type="ECO:0000313" key="2">
    <source>
        <dbReference type="EMBL" id="ADY76921.1"/>
    </source>
</evidence>
<organismHost>
    <name type="scientific">Capra hircus</name>
    <name type="common">Goat</name>
    <dbReference type="NCBI Taxonomy" id="9925"/>
</organismHost>
<evidence type="ECO:0000256" key="1">
    <source>
        <dbReference type="SAM" id="MobiDB-lite"/>
    </source>
</evidence>
<feature type="region of interest" description="Disordered" evidence="1">
    <location>
        <begin position="1"/>
        <end position="28"/>
    </location>
</feature>
<sequence length="304" mass="31897">MCRAPESARLRGPQHTEPAKQGSTTPCIASSVTSNTAARMAASSSSFAGVAPVRDALRSADPPGAVCRAQNSHPQPGGSGGFESKLMSPPTCPCSVIRSARMLSVLPSMAAVAALEGSPVTCHPQTTLSILRLSSLGASEASIVRGNVALRRKSCSSFSSVAVLACRPLRHSSPRCHMSSSAVSSVGETRALGTRAALRISGSEARKLPRACRRMDADEDRIEGLWWKLVIVKRRVSGPTSSRDSSRFGSGSGSVVSVSALRVLGALLRALRVLRVLCVLKLRVLRVLCVLKLREQESAVSASS</sequence>
<organismHost>
    <name type="scientific">Homo sapiens</name>
    <name type="common">Human</name>
    <dbReference type="NCBI Taxonomy" id="9606"/>
</organismHost>
<proteinExistence type="predicted"/>
<evidence type="ECO:0000313" key="3">
    <source>
        <dbReference type="Proteomes" id="UP000103309"/>
    </source>
</evidence>